<keyword evidence="8" id="KW-0902">Two-component regulatory system</keyword>
<comment type="subcellular location">
    <subcellularLocation>
        <location evidence="2">Membrane</location>
    </subcellularLocation>
</comment>
<reference evidence="11 12" key="1">
    <citation type="submission" date="2018-05" db="EMBL/GenBank/DDBJ databases">
        <title>Chitinophaga sp. K3CV102501T nov., isolated from isolated from a monsoon evergreen broad-leaved forest soil.</title>
        <authorList>
            <person name="Lv Y."/>
        </authorList>
    </citation>
    <scope>NUCLEOTIDE SEQUENCE [LARGE SCALE GENOMIC DNA]</scope>
    <source>
        <strain evidence="11 12">GDMCC 1.1325</strain>
    </source>
</reference>
<evidence type="ECO:0000256" key="1">
    <source>
        <dbReference type="ARBA" id="ARBA00000085"/>
    </source>
</evidence>
<dbReference type="PROSITE" id="PS50885">
    <property type="entry name" value="HAMP"/>
    <property type="match status" value="1"/>
</dbReference>
<evidence type="ECO:0000256" key="5">
    <source>
        <dbReference type="ARBA" id="ARBA00022741"/>
    </source>
</evidence>
<evidence type="ECO:0000256" key="7">
    <source>
        <dbReference type="ARBA" id="ARBA00022840"/>
    </source>
</evidence>
<dbReference type="GO" id="GO:0000155">
    <property type="term" value="F:phosphorelay sensor kinase activity"/>
    <property type="evidence" value="ECO:0007669"/>
    <property type="project" value="InterPro"/>
</dbReference>
<dbReference type="OrthoDB" id="646186at2"/>
<dbReference type="Pfam" id="PF00672">
    <property type="entry name" value="HAMP"/>
    <property type="match status" value="1"/>
</dbReference>
<dbReference type="SMART" id="SM00304">
    <property type="entry name" value="HAMP"/>
    <property type="match status" value="1"/>
</dbReference>
<dbReference type="InterPro" id="IPR036097">
    <property type="entry name" value="HisK_dim/P_sf"/>
</dbReference>
<keyword evidence="5" id="KW-0547">Nucleotide-binding</keyword>
<dbReference type="GO" id="GO:0016020">
    <property type="term" value="C:membrane"/>
    <property type="evidence" value="ECO:0007669"/>
    <property type="project" value="UniProtKB-SubCell"/>
</dbReference>
<dbReference type="Gene3D" id="1.10.287.130">
    <property type="match status" value="1"/>
</dbReference>
<evidence type="ECO:0000256" key="4">
    <source>
        <dbReference type="ARBA" id="ARBA00022679"/>
    </source>
</evidence>
<sequence>MLRLRTKLTLGLIFLFAVTLAISMQGIYRIYQLDRDARLILQQNLHSIVYCNNMLQALEKGPVDFDMLQQNLDLQQRNVTEHGEEALTTKVAAQMKQLQTDPRNEALIKSLRLTVMQIAVINQEAIVHKNNAASASASRTILTLSVISLILLSVFLIFIFSFPQIITRPINLLEAGIGQIAARNYNARIDLQPGDEFGELAAGINTMAEKLRTYETSNLEKIRSEKTRIETIINLMKDAIIVFDDKKNILFMNTVAKRICGPVKTSNHPVLDMITRHPANQELKINNGEQTATFIKEVISVSNNNDVIGEVIVLRDMSAIQELAAAKTKFIATASHELKTPIASMQMSLNLLADSRTGPLLPAQQELVNSISEDVERILKISTGILDITDEQLQAI</sequence>
<dbReference type="AlphaFoldDB" id="A0A365XU89"/>
<dbReference type="PANTHER" id="PTHR42878">
    <property type="entry name" value="TWO-COMPONENT HISTIDINE KINASE"/>
    <property type="match status" value="1"/>
</dbReference>
<dbReference type="CDD" id="cd06225">
    <property type="entry name" value="HAMP"/>
    <property type="match status" value="1"/>
</dbReference>
<dbReference type="InterPro" id="IPR050351">
    <property type="entry name" value="BphY/WalK/GraS-like"/>
</dbReference>
<keyword evidence="4" id="KW-0808">Transferase</keyword>
<keyword evidence="9" id="KW-0812">Transmembrane</keyword>
<dbReference type="SUPFAM" id="SSF47384">
    <property type="entry name" value="Homodimeric domain of signal transducing histidine kinase"/>
    <property type="match status" value="1"/>
</dbReference>
<evidence type="ECO:0000256" key="2">
    <source>
        <dbReference type="ARBA" id="ARBA00004370"/>
    </source>
</evidence>
<keyword evidence="6" id="KW-0418">Kinase</keyword>
<evidence type="ECO:0000313" key="12">
    <source>
        <dbReference type="Proteomes" id="UP000253410"/>
    </source>
</evidence>
<dbReference type="EMBL" id="QFFJ01000002">
    <property type="protein sequence ID" value="RBL89937.1"/>
    <property type="molecule type" value="Genomic_DNA"/>
</dbReference>
<dbReference type="Gene3D" id="3.30.450.20">
    <property type="entry name" value="PAS domain"/>
    <property type="match status" value="1"/>
</dbReference>
<dbReference type="GO" id="GO:0030295">
    <property type="term" value="F:protein kinase activator activity"/>
    <property type="evidence" value="ECO:0007669"/>
    <property type="project" value="TreeGrafter"/>
</dbReference>
<evidence type="ECO:0000256" key="6">
    <source>
        <dbReference type="ARBA" id="ARBA00022777"/>
    </source>
</evidence>
<evidence type="ECO:0000256" key="3">
    <source>
        <dbReference type="ARBA" id="ARBA00012438"/>
    </source>
</evidence>
<keyword evidence="9" id="KW-1133">Transmembrane helix</keyword>
<dbReference type="Pfam" id="PF13188">
    <property type="entry name" value="PAS_8"/>
    <property type="match status" value="1"/>
</dbReference>
<comment type="caution">
    <text evidence="11">The sequence shown here is derived from an EMBL/GenBank/DDBJ whole genome shotgun (WGS) entry which is preliminary data.</text>
</comment>
<dbReference type="InterPro" id="IPR003660">
    <property type="entry name" value="HAMP_dom"/>
</dbReference>
<accession>A0A365XU89</accession>
<dbReference type="GO" id="GO:0005524">
    <property type="term" value="F:ATP binding"/>
    <property type="evidence" value="ECO:0007669"/>
    <property type="project" value="UniProtKB-KW"/>
</dbReference>
<dbReference type="EC" id="2.7.13.3" evidence="3"/>
<name>A0A365XU89_9BACT</name>
<dbReference type="GO" id="GO:0000156">
    <property type="term" value="F:phosphorelay response regulator activity"/>
    <property type="evidence" value="ECO:0007669"/>
    <property type="project" value="TreeGrafter"/>
</dbReference>
<evidence type="ECO:0000259" key="10">
    <source>
        <dbReference type="PROSITE" id="PS50885"/>
    </source>
</evidence>
<protein>
    <recommendedName>
        <fullName evidence="3">histidine kinase</fullName>
        <ecNumber evidence="3">2.7.13.3</ecNumber>
    </recommendedName>
</protein>
<organism evidence="11 12">
    <name type="scientific">Chitinophaga flava</name>
    <dbReference type="NCBI Taxonomy" id="2259036"/>
    <lineage>
        <taxon>Bacteria</taxon>
        <taxon>Pseudomonadati</taxon>
        <taxon>Bacteroidota</taxon>
        <taxon>Chitinophagia</taxon>
        <taxon>Chitinophagales</taxon>
        <taxon>Chitinophagaceae</taxon>
        <taxon>Chitinophaga</taxon>
    </lineage>
</organism>
<gene>
    <name evidence="11" type="ORF">DF182_26030</name>
</gene>
<keyword evidence="9" id="KW-0472">Membrane</keyword>
<evidence type="ECO:0000256" key="9">
    <source>
        <dbReference type="SAM" id="Phobius"/>
    </source>
</evidence>
<dbReference type="RefSeq" id="WP_113618687.1">
    <property type="nucleotide sequence ID" value="NZ_QFFJ01000002.1"/>
</dbReference>
<dbReference type="GO" id="GO:0007234">
    <property type="term" value="P:osmosensory signaling via phosphorelay pathway"/>
    <property type="evidence" value="ECO:0007669"/>
    <property type="project" value="TreeGrafter"/>
</dbReference>
<feature type="domain" description="HAMP" evidence="10">
    <location>
        <begin position="164"/>
        <end position="216"/>
    </location>
</feature>
<evidence type="ECO:0000313" key="11">
    <source>
        <dbReference type="EMBL" id="RBL89937.1"/>
    </source>
</evidence>
<dbReference type="Pfam" id="PF00512">
    <property type="entry name" value="HisKA"/>
    <property type="match status" value="1"/>
</dbReference>
<dbReference type="InterPro" id="IPR000014">
    <property type="entry name" value="PAS"/>
</dbReference>
<dbReference type="Proteomes" id="UP000253410">
    <property type="component" value="Unassembled WGS sequence"/>
</dbReference>
<evidence type="ECO:0000256" key="8">
    <source>
        <dbReference type="ARBA" id="ARBA00023012"/>
    </source>
</evidence>
<dbReference type="InterPro" id="IPR003661">
    <property type="entry name" value="HisK_dim/P_dom"/>
</dbReference>
<keyword evidence="7" id="KW-0067">ATP-binding</keyword>
<comment type="catalytic activity">
    <reaction evidence="1">
        <text>ATP + protein L-histidine = ADP + protein N-phospho-L-histidine.</text>
        <dbReference type="EC" id="2.7.13.3"/>
    </reaction>
</comment>
<dbReference type="CDD" id="cd00082">
    <property type="entry name" value="HisKA"/>
    <property type="match status" value="1"/>
</dbReference>
<feature type="transmembrane region" description="Helical" evidence="9">
    <location>
        <begin position="141"/>
        <end position="162"/>
    </location>
</feature>
<dbReference type="Gene3D" id="6.10.340.10">
    <property type="match status" value="1"/>
</dbReference>
<proteinExistence type="predicted"/>
<dbReference type="SUPFAM" id="SSF158472">
    <property type="entry name" value="HAMP domain-like"/>
    <property type="match status" value="1"/>
</dbReference>
<dbReference type="SMART" id="SM00388">
    <property type="entry name" value="HisKA"/>
    <property type="match status" value="1"/>
</dbReference>
<dbReference type="PANTHER" id="PTHR42878:SF7">
    <property type="entry name" value="SENSOR HISTIDINE KINASE GLRK"/>
    <property type="match status" value="1"/>
</dbReference>
<keyword evidence="12" id="KW-1185">Reference proteome</keyword>